<proteinExistence type="inferred from homology"/>
<dbReference type="Gene3D" id="6.10.20.40">
    <property type="entry name" value="TEA/ATTS domain"/>
    <property type="match status" value="1"/>
</dbReference>
<keyword evidence="5" id="KW-1185">Reference proteome</keyword>
<protein>
    <recommendedName>
        <fullName evidence="3">TEA domain-containing protein</fullName>
    </recommendedName>
</protein>
<comment type="caution">
    <text evidence="4">The sequence shown here is derived from an EMBL/GenBank/DDBJ whole genome shotgun (WGS) entry which is preliminary data.</text>
</comment>
<feature type="domain" description="TEA" evidence="3">
    <location>
        <begin position="44"/>
        <end position="120"/>
    </location>
</feature>
<evidence type="ECO:0000256" key="2">
    <source>
        <dbReference type="PROSITE-ProRule" id="PRU00505"/>
    </source>
</evidence>
<accession>A0AAD7I0Y1</accession>
<dbReference type="InterPro" id="IPR000818">
    <property type="entry name" value="TEA/ATTS_dom"/>
</dbReference>
<reference evidence="4" key="1">
    <citation type="submission" date="2023-03" db="EMBL/GenBank/DDBJ databases">
        <title>Massive genome expansion in bonnet fungi (Mycena s.s.) driven by repeated elements and novel gene families across ecological guilds.</title>
        <authorList>
            <consortium name="Lawrence Berkeley National Laboratory"/>
            <person name="Harder C.B."/>
            <person name="Miyauchi S."/>
            <person name="Viragh M."/>
            <person name="Kuo A."/>
            <person name="Thoen E."/>
            <person name="Andreopoulos B."/>
            <person name="Lu D."/>
            <person name="Skrede I."/>
            <person name="Drula E."/>
            <person name="Henrissat B."/>
            <person name="Morin E."/>
            <person name="Kohler A."/>
            <person name="Barry K."/>
            <person name="LaButti K."/>
            <person name="Morin E."/>
            <person name="Salamov A."/>
            <person name="Lipzen A."/>
            <person name="Mereny Z."/>
            <person name="Hegedus B."/>
            <person name="Baldrian P."/>
            <person name="Stursova M."/>
            <person name="Weitz H."/>
            <person name="Taylor A."/>
            <person name="Grigoriev I.V."/>
            <person name="Nagy L.G."/>
            <person name="Martin F."/>
            <person name="Kauserud H."/>
        </authorList>
    </citation>
    <scope>NUCLEOTIDE SEQUENCE</scope>
    <source>
        <strain evidence="4">CBHHK182m</strain>
    </source>
</reference>
<evidence type="ECO:0000256" key="1">
    <source>
        <dbReference type="ARBA" id="ARBA00008421"/>
    </source>
</evidence>
<evidence type="ECO:0000313" key="4">
    <source>
        <dbReference type="EMBL" id="KAJ7732712.1"/>
    </source>
</evidence>
<dbReference type="EMBL" id="JARKIB010000143">
    <property type="protein sequence ID" value="KAJ7732712.1"/>
    <property type="molecule type" value="Genomic_DNA"/>
</dbReference>
<dbReference type="GO" id="GO:0003700">
    <property type="term" value="F:DNA-binding transcription factor activity"/>
    <property type="evidence" value="ECO:0007669"/>
    <property type="project" value="InterPro"/>
</dbReference>
<dbReference type="PROSITE" id="PS51088">
    <property type="entry name" value="TEA_2"/>
    <property type="match status" value="1"/>
</dbReference>
<feature type="DNA-binding region" description="TEA" evidence="2">
    <location>
        <begin position="44"/>
        <end position="120"/>
    </location>
</feature>
<dbReference type="Pfam" id="PF01285">
    <property type="entry name" value="TEA"/>
    <property type="match status" value="1"/>
</dbReference>
<dbReference type="AlphaFoldDB" id="A0AAD7I0Y1"/>
<gene>
    <name evidence="4" type="ORF">B0H16DRAFT_175518</name>
</gene>
<evidence type="ECO:0000259" key="3">
    <source>
        <dbReference type="PROSITE" id="PS51088"/>
    </source>
</evidence>
<name>A0AAD7I0Y1_9AGAR</name>
<dbReference type="InterPro" id="IPR038096">
    <property type="entry name" value="TEA/ATTS_sf"/>
</dbReference>
<sequence>MGASYSQFSTFTLDSLNDNYTPEDKAAFEVERSLTQRKLSKNLKGRSELVWPPALESALLRGLGEYDSLYGQHRTERGLKKWPKRNNWISEFILQETNKLRTSKQVGSRIQQLAAATKDLHCN</sequence>
<dbReference type="SMART" id="SM00426">
    <property type="entry name" value="TEA"/>
    <property type="match status" value="1"/>
</dbReference>
<organism evidence="4 5">
    <name type="scientific">Mycena metata</name>
    <dbReference type="NCBI Taxonomy" id="1033252"/>
    <lineage>
        <taxon>Eukaryota</taxon>
        <taxon>Fungi</taxon>
        <taxon>Dikarya</taxon>
        <taxon>Basidiomycota</taxon>
        <taxon>Agaricomycotina</taxon>
        <taxon>Agaricomycetes</taxon>
        <taxon>Agaricomycetidae</taxon>
        <taxon>Agaricales</taxon>
        <taxon>Marasmiineae</taxon>
        <taxon>Mycenaceae</taxon>
        <taxon>Mycena</taxon>
    </lineage>
</organism>
<dbReference type="Proteomes" id="UP001215598">
    <property type="component" value="Unassembled WGS sequence"/>
</dbReference>
<evidence type="ECO:0000313" key="5">
    <source>
        <dbReference type="Proteomes" id="UP001215598"/>
    </source>
</evidence>
<comment type="similarity">
    <text evidence="1">Belongs to the TEC1 family.</text>
</comment>